<dbReference type="AlphaFoldDB" id="A0A0E9PV79"/>
<reference evidence="1" key="2">
    <citation type="journal article" date="2015" name="Fish Shellfish Immunol.">
        <title>Early steps in the European eel (Anguilla anguilla)-Vibrio vulnificus interaction in the gills: Role of the RtxA13 toxin.</title>
        <authorList>
            <person name="Callol A."/>
            <person name="Pajuelo D."/>
            <person name="Ebbesson L."/>
            <person name="Teles M."/>
            <person name="MacKenzie S."/>
            <person name="Amaro C."/>
        </authorList>
    </citation>
    <scope>NUCLEOTIDE SEQUENCE</scope>
</reference>
<reference evidence="1" key="1">
    <citation type="submission" date="2014-11" db="EMBL/GenBank/DDBJ databases">
        <authorList>
            <person name="Amaro Gonzalez C."/>
        </authorList>
    </citation>
    <scope>NUCLEOTIDE SEQUENCE</scope>
</reference>
<organism evidence="1">
    <name type="scientific">Anguilla anguilla</name>
    <name type="common">European freshwater eel</name>
    <name type="synonym">Muraena anguilla</name>
    <dbReference type="NCBI Taxonomy" id="7936"/>
    <lineage>
        <taxon>Eukaryota</taxon>
        <taxon>Metazoa</taxon>
        <taxon>Chordata</taxon>
        <taxon>Craniata</taxon>
        <taxon>Vertebrata</taxon>
        <taxon>Euteleostomi</taxon>
        <taxon>Actinopterygii</taxon>
        <taxon>Neopterygii</taxon>
        <taxon>Teleostei</taxon>
        <taxon>Anguilliformes</taxon>
        <taxon>Anguillidae</taxon>
        <taxon>Anguilla</taxon>
    </lineage>
</organism>
<accession>A0A0E9PV79</accession>
<evidence type="ECO:0000313" key="1">
    <source>
        <dbReference type="EMBL" id="JAH07995.1"/>
    </source>
</evidence>
<protein>
    <submittedName>
        <fullName evidence="1">Uncharacterized protein</fullName>
    </submittedName>
</protein>
<sequence length="35" mass="3989">MSGTLDFLIFAQDRCTQTPHWLHSIMGRPAKGFPQ</sequence>
<proteinExistence type="predicted"/>
<dbReference type="EMBL" id="GBXM01100582">
    <property type="protein sequence ID" value="JAH07995.1"/>
    <property type="molecule type" value="Transcribed_RNA"/>
</dbReference>
<name>A0A0E9PV79_ANGAN</name>